<accession>A0AAN6PDH0</accession>
<evidence type="ECO:0000313" key="1">
    <source>
        <dbReference type="EMBL" id="KAK4034326.1"/>
    </source>
</evidence>
<dbReference type="AlphaFoldDB" id="A0AAN6PDH0"/>
<keyword evidence="2" id="KW-1185">Reference proteome</keyword>
<organism evidence="1 2">
    <name type="scientific">Parachaetomium inaequale</name>
    <dbReference type="NCBI Taxonomy" id="2588326"/>
    <lineage>
        <taxon>Eukaryota</taxon>
        <taxon>Fungi</taxon>
        <taxon>Dikarya</taxon>
        <taxon>Ascomycota</taxon>
        <taxon>Pezizomycotina</taxon>
        <taxon>Sordariomycetes</taxon>
        <taxon>Sordariomycetidae</taxon>
        <taxon>Sordariales</taxon>
        <taxon>Chaetomiaceae</taxon>
        <taxon>Parachaetomium</taxon>
    </lineage>
</organism>
<sequence>MEALPPELRLQILLSISDVADLKAVVHASPVFHQQYLLDRQKVLGRVLEGTLGGAFVEAYAVQASTCLDKPGGELLRPTVEQFLGEYRGFRLDPGAVLRQCTIEDLAGMAAFHQDAIQTLLEYCPAVFLSKFDTTTGTPLQVGDLSTTERTRFLRSLYRFQLFCILFSTKRPYYPPEGFSEEDVLTIFFGIFNPWEAEEVACISRIIETKYQRVFEAIKGDLDRDNPRFSDWDWPTTPPGSFYLNEERHLEVHIQGTMRRGLALFRQVLGTEDHEALVQLMQANIGWQEDPSLTRCLSSYVQSFRRTEAAELSAHDQMEVDSKKLRYSCDRVDAPPLAWVVLWRGEYSNWFGEVIPSSLQDWGHVFWDGRRLHLFGGRNAVVRERWAQDDDPRYTLV</sequence>
<comment type="caution">
    <text evidence="1">The sequence shown here is derived from an EMBL/GenBank/DDBJ whole genome shotgun (WGS) entry which is preliminary data.</text>
</comment>
<dbReference type="Proteomes" id="UP001303115">
    <property type="component" value="Unassembled WGS sequence"/>
</dbReference>
<name>A0AAN6PDH0_9PEZI</name>
<proteinExistence type="predicted"/>
<dbReference type="EMBL" id="MU854484">
    <property type="protein sequence ID" value="KAK4034326.1"/>
    <property type="molecule type" value="Genomic_DNA"/>
</dbReference>
<evidence type="ECO:0000313" key="2">
    <source>
        <dbReference type="Proteomes" id="UP001303115"/>
    </source>
</evidence>
<reference evidence="2" key="1">
    <citation type="journal article" date="2023" name="Mol. Phylogenet. Evol.">
        <title>Genome-scale phylogeny and comparative genomics of the fungal order Sordariales.</title>
        <authorList>
            <person name="Hensen N."/>
            <person name="Bonometti L."/>
            <person name="Westerberg I."/>
            <person name="Brannstrom I.O."/>
            <person name="Guillou S."/>
            <person name="Cros-Aarteil S."/>
            <person name="Calhoun S."/>
            <person name="Haridas S."/>
            <person name="Kuo A."/>
            <person name="Mondo S."/>
            <person name="Pangilinan J."/>
            <person name="Riley R."/>
            <person name="LaButti K."/>
            <person name="Andreopoulos B."/>
            <person name="Lipzen A."/>
            <person name="Chen C."/>
            <person name="Yan M."/>
            <person name="Daum C."/>
            <person name="Ng V."/>
            <person name="Clum A."/>
            <person name="Steindorff A."/>
            <person name="Ohm R.A."/>
            <person name="Martin F."/>
            <person name="Silar P."/>
            <person name="Natvig D.O."/>
            <person name="Lalanne C."/>
            <person name="Gautier V."/>
            <person name="Ament-Velasquez S.L."/>
            <person name="Kruys A."/>
            <person name="Hutchinson M.I."/>
            <person name="Powell A.J."/>
            <person name="Barry K."/>
            <person name="Miller A.N."/>
            <person name="Grigoriev I.V."/>
            <person name="Debuchy R."/>
            <person name="Gladieux P."/>
            <person name="Hiltunen Thoren M."/>
            <person name="Johannesson H."/>
        </authorList>
    </citation>
    <scope>NUCLEOTIDE SEQUENCE [LARGE SCALE GENOMIC DNA]</scope>
    <source>
        <strain evidence="2">CBS 284.82</strain>
    </source>
</reference>
<gene>
    <name evidence="1" type="ORF">C8A01DRAFT_39201</name>
</gene>
<protein>
    <submittedName>
        <fullName evidence="1">Uncharacterized protein</fullName>
    </submittedName>
</protein>